<accession>A0ABQ9ZJ68</accession>
<dbReference type="EMBL" id="JAOYFB010000004">
    <property type="protein sequence ID" value="KAK4012976.1"/>
    <property type="molecule type" value="Genomic_DNA"/>
</dbReference>
<organism evidence="9 10">
    <name type="scientific">Daphnia magna</name>
    <dbReference type="NCBI Taxonomy" id="35525"/>
    <lineage>
        <taxon>Eukaryota</taxon>
        <taxon>Metazoa</taxon>
        <taxon>Ecdysozoa</taxon>
        <taxon>Arthropoda</taxon>
        <taxon>Crustacea</taxon>
        <taxon>Branchiopoda</taxon>
        <taxon>Diplostraca</taxon>
        <taxon>Cladocera</taxon>
        <taxon>Anomopoda</taxon>
        <taxon>Daphniidae</taxon>
        <taxon>Daphnia</taxon>
    </lineage>
</organism>
<proteinExistence type="predicted"/>
<evidence type="ECO:0000256" key="5">
    <source>
        <dbReference type="ARBA" id="ARBA00023136"/>
    </source>
</evidence>
<feature type="transmembrane region" description="Helical" evidence="8">
    <location>
        <begin position="36"/>
        <end position="63"/>
    </location>
</feature>
<evidence type="ECO:0000256" key="1">
    <source>
        <dbReference type="ARBA" id="ARBA00004651"/>
    </source>
</evidence>
<reference evidence="9 10" key="1">
    <citation type="journal article" date="2023" name="Nucleic Acids Res.">
        <title>The hologenome of Daphnia magna reveals possible DNA methylation and microbiome-mediated evolution of the host genome.</title>
        <authorList>
            <person name="Chaturvedi A."/>
            <person name="Li X."/>
            <person name="Dhandapani V."/>
            <person name="Marshall H."/>
            <person name="Kissane S."/>
            <person name="Cuenca-Cambronero M."/>
            <person name="Asole G."/>
            <person name="Calvet F."/>
            <person name="Ruiz-Romero M."/>
            <person name="Marangio P."/>
            <person name="Guigo R."/>
            <person name="Rago D."/>
            <person name="Mirbahai L."/>
            <person name="Eastwood N."/>
            <person name="Colbourne J.K."/>
            <person name="Zhou J."/>
            <person name="Mallon E."/>
            <person name="Orsini L."/>
        </authorList>
    </citation>
    <scope>NUCLEOTIDE SEQUENCE [LARGE SCALE GENOMIC DNA]</scope>
    <source>
        <strain evidence="9">LRV0_1</strain>
    </source>
</reference>
<evidence type="ECO:0000313" key="10">
    <source>
        <dbReference type="Proteomes" id="UP001234178"/>
    </source>
</evidence>
<keyword evidence="6" id="KW-0675">Receptor</keyword>
<evidence type="ECO:0000256" key="8">
    <source>
        <dbReference type="SAM" id="Phobius"/>
    </source>
</evidence>
<gene>
    <name evidence="9" type="ORF">OUZ56_025224</name>
</gene>
<evidence type="ECO:0000256" key="3">
    <source>
        <dbReference type="ARBA" id="ARBA00022692"/>
    </source>
</evidence>
<dbReference type="Proteomes" id="UP001234178">
    <property type="component" value="Unassembled WGS sequence"/>
</dbReference>
<keyword evidence="4 8" id="KW-1133">Transmembrane helix</keyword>
<dbReference type="InterPro" id="IPR052192">
    <property type="entry name" value="Insect_Ionotropic_Sensory_Rcpt"/>
</dbReference>
<keyword evidence="5 8" id="KW-0472">Membrane</keyword>
<dbReference type="PANTHER" id="PTHR42643">
    <property type="entry name" value="IONOTROPIC RECEPTOR 20A-RELATED"/>
    <property type="match status" value="1"/>
</dbReference>
<evidence type="ECO:0000313" key="9">
    <source>
        <dbReference type="EMBL" id="KAK4012976.1"/>
    </source>
</evidence>
<evidence type="ECO:0000256" key="7">
    <source>
        <dbReference type="ARBA" id="ARBA00023180"/>
    </source>
</evidence>
<comment type="caution">
    <text evidence="9">The sequence shown here is derived from an EMBL/GenBank/DDBJ whole genome shotgun (WGS) entry which is preliminary data.</text>
</comment>
<evidence type="ECO:0000256" key="6">
    <source>
        <dbReference type="ARBA" id="ARBA00023170"/>
    </source>
</evidence>
<dbReference type="PANTHER" id="PTHR42643:SF24">
    <property type="entry name" value="IONOTROPIC RECEPTOR 60A"/>
    <property type="match status" value="1"/>
</dbReference>
<keyword evidence="7" id="KW-0325">Glycoprotein</keyword>
<evidence type="ECO:0000256" key="2">
    <source>
        <dbReference type="ARBA" id="ARBA00022475"/>
    </source>
</evidence>
<keyword evidence="2" id="KW-1003">Cell membrane</keyword>
<keyword evidence="10" id="KW-1185">Reference proteome</keyword>
<protein>
    <recommendedName>
        <fullName evidence="11">Ionotropic glutamate receptor C-terminal domain-containing protein</fullName>
    </recommendedName>
</protein>
<sequence length="75" mass="8695">MWDNGLMNLWESWFRAIPVNRSPTRVKTSPLSLKNLAGAFVVLSVGYGLSLLVFVVEHIMGYANRQRDRKRRNNF</sequence>
<keyword evidence="3 8" id="KW-0812">Transmembrane</keyword>
<evidence type="ECO:0000256" key="4">
    <source>
        <dbReference type="ARBA" id="ARBA00022989"/>
    </source>
</evidence>
<evidence type="ECO:0008006" key="11">
    <source>
        <dbReference type="Google" id="ProtNLM"/>
    </source>
</evidence>
<comment type="subcellular location">
    <subcellularLocation>
        <location evidence="1">Cell membrane</location>
        <topology evidence="1">Multi-pass membrane protein</topology>
    </subcellularLocation>
</comment>
<name>A0ABQ9ZJ68_9CRUS</name>